<feature type="signal peptide" evidence="1">
    <location>
        <begin position="1"/>
        <end position="47"/>
    </location>
</feature>
<sequence length="140" mass="14848">MALAKGFAGEEKFKKGDLLMKKQRVKPGVVAAASAATLVMAAGIAFAAHPPVTLYTFEEVGMQMAGGQKVPVQVDASGKGMPYSPKQTCGTSGCHDYNTISDHAFHSAQGRNEFPDTANGKFDPTKNKPWTQATAMVGKW</sequence>
<dbReference type="Proteomes" id="UP000194153">
    <property type="component" value="Unassembled WGS sequence"/>
</dbReference>
<protein>
    <submittedName>
        <fullName evidence="2">Cytochrome C</fullName>
    </submittedName>
</protein>
<gene>
    <name evidence="2" type="ORF">GPEL0_01f0350</name>
</gene>
<name>A0ABQ0MEC2_9BACT</name>
<evidence type="ECO:0000313" key="2">
    <source>
        <dbReference type="EMBL" id="GAW65453.1"/>
    </source>
</evidence>
<organism evidence="2 3">
    <name type="scientific">Geoanaerobacter pelophilus</name>
    <dbReference type="NCBI Taxonomy" id="60036"/>
    <lineage>
        <taxon>Bacteria</taxon>
        <taxon>Pseudomonadati</taxon>
        <taxon>Thermodesulfobacteriota</taxon>
        <taxon>Desulfuromonadia</taxon>
        <taxon>Geobacterales</taxon>
        <taxon>Geobacteraceae</taxon>
        <taxon>Geoanaerobacter</taxon>
    </lineage>
</organism>
<comment type="caution">
    <text evidence="2">The sequence shown here is derived from an EMBL/GenBank/DDBJ whole genome shotgun (WGS) entry which is preliminary data.</text>
</comment>
<keyword evidence="3" id="KW-1185">Reference proteome</keyword>
<feature type="chain" id="PRO_5046650252" evidence="1">
    <location>
        <begin position="48"/>
        <end position="140"/>
    </location>
</feature>
<accession>A0ABQ0MEC2</accession>
<evidence type="ECO:0000256" key="1">
    <source>
        <dbReference type="SAM" id="SignalP"/>
    </source>
</evidence>
<keyword evidence="1" id="KW-0732">Signal</keyword>
<proteinExistence type="predicted"/>
<dbReference type="EMBL" id="BDQG01000001">
    <property type="protein sequence ID" value="GAW65453.1"/>
    <property type="molecule type" value="Genomic_DNA"/>
</dbReference>
<evidence type="ECO:0000313" key="3">
    <source>
        <dbReference type="Proteomes" id="UP000194153"/>
    </source>
</evidence>
<reference evidence="3" key="1">
    <citation type="submission" date="2017-05" db="EMBL/GenBank/DDBJ databases">
        <title>Draft genome sequence of Geobacter pelophilus, a iron(III)-reducing bacteria.</title>
        <authorList>
            <person name="Aoyagi T."/>
            <person name="Koike H."/>
            <person name="Morita T."/>
            <person name="Sato Y."/>
            <person name="Habe H."/>
            <person name="Hori T."/>
        </authorList>
    </citation>
    <scope>NUCLEOTIDE SEQUENCE [LARGE SCALE GENOMIC DNA]</scope>
    <source>
        <strain evidence="3">Drf2</strain>
    </source>
</reference>